<evidence type="ECO:0000256" key="5">
    <source>
        <dbReference type="ARBA" id="ARBA00023200"/>
    </source>
</evidence>
<evidence type="ECO:0000256" key="1">
    <source>
        <dbReference type="ARBA" id="ARBA00004192"/>
    </source>
</evidence>
<reference evidence="6" key="2">
    <citation type="submission" date="2024-02" db="EMBL/GenBank/DDBJ databases">
        <authorList>
            <person name="Hu B."/>
        </authorList>
    </citation>
    <scope>NUCLEOTIDE SEQUENCE</scope>
    <source>
        <strain evidence="6">1A/Uganda/UGR70/2019</strain>
    </source>
</reference>
<keyword evidence="4" id="KW-0426">Late protein</keyword>
<organism evidence="6">
    <name type="scientific">Rousettus bat poxvirus</name>
    <dbReference type="NCBI Taxonomy" id="3141933"/>
    <lineage>
        <taxon>Viruses</taxon>
        <taxon>Varidnaviria</taxon>
        <taxon>Bamfordvirae</taxon>
        <taxon>Nucleocytoviricota</taxon>
        <taxon>Pokkesviricetes</taxon>
        <taxon>Chitovirales</taxon>
        <taxon>Poxviridae</taxon>
    </lineage>
</organism>
<name>A0AAU7E2C9_9POXV</name>
<protein>
    <submittedName>
        <fullName evidence="6">Core protein</fullName>
    </submittedName>
</protein>
<accession>A0AAU7E2C9</accession>
<evidence type="ECO:0000256" key="3">
    <source>
        <dbReference type="ARBA" id="ARBA00022844"/>
    </source>
</evidence>
<reference evidence="6" key="1">
    <citation type="journal article" date="2024" name="Microbiome">
        <title>Substantial viral diversity in bats and rodents from East Africa: insights into evolution, recombination, and cocirculation.</title>
        <authorList>
            <person name="Wang D."/>
            <person name="Yang X."/>
            <person name="Ren Z."/>
            <person name="Hu B."/>
            <person name="Zhao H."/>
            <person name="Yang K."/>
            <person name="Shi P."/>
            <person name="Zhang Z."/>
            <person name="Feng Q."/>
            <person name="Nawenja C.V."/>
            <person name="Obanda V."/>
            <person name="Robert K."/>
            <person name="Nalikka B."/>
            <person name="Waruhiu C.N."/>
            <person name="Ochola G.O."/>
            <person name="Onyuok S.O."/>
            <person name="Ochieng H."/>
            <person name="Li B."/>
            <person name="Zhu Y."/>
            <person name="Si H."/>
            <person name="Yin J."/>
            <person name="Kristiansen K."/>
            <person name="Jin X."/>
            <person name="Xu X."/>
            <person name="Xiao M."/>
            <person name="Agwanda B."/>
            <person name="Ommeh S."/>
            <person name="Li J."/>
            <person name="Shi Z.L."/>
        </authorList>
    </citation>
    <scope>NUCLEOTIDE SEQUENCE</scope>
    <source>
        <strain evidence="6">1A/Uganda/UGR70/2019</strain>
    </source>
</reference>
<dbReference type="GO" id="GO:0044423">
    <property type="term" value="C:virion component"/>
    <property type="evidence" value="ECO:0007669"/>
    <property type="project" value="UniProtKB-KW"/>
</dbReference>
<dbReference type="InterPro" id="IPR008445">
    <property type="entry name" value="A15"/>
</dbReference>
<keyword evidence="3" id="KW-0946">Virion</keyword>
<dbReference type="EMBL" id="PP711852">
    <property type="protein sequence ID" value="XBH23845.1"/>
    <property type="molecule type" value="Genomic_DNA"/>
</dbReference>
<evidence type="ECO:0000256" key="2">
    <source>
        <dbReference type="ARBA" id="ARBA00004328"/>
    </source>
</evidence>
<proteinExistence type="predicted"/>
<evidence type="ECO:0000256" key="4">
    <source>
        <dbReference type="ARBA" id="ARBA00022921"/>
    </source>
</evidence>
<comment type="subcellular location">
    <subcellularLocation>
        <location evidence="1">Host cytoplasm</location>
    </subcellularLocation>
    <subcellularLocation>
        <location evidence="2">Virion</location>
    </subcellularLocation>
</comment>
<keyword evidence="5" id="KW-1035">Host cytoplasm</keyword>
<dbReference type="GO" id="GO:0030430">
    <property type="term" value="C:host cell cytoplasm"/>
    <property type="evidence" value="ECO:0007669"/>
    <property type="project" value="UniProtKB-SubCell"/>
</dbReference>
<evidence type="ECO:0000313" key="6">
    <source>
        <dbReference type="EMBL" id="XBH23845.1"/>
    </source>
</evidence>
<dbReference type="Pfam" id="PF05846">
    <property type="entry name" value="Chordopox_A15"/>
    <property type="match status" value="1"/>
</dbReference>
<sequence length="92" mass="10464">MFVDDGNSTLMLLQREARFPDGVYSDGRVLTQFNAGNHVHLARLTDPTLDLDYIKTVCLVNPTYAQLLRILVFLRRQAWDGDVLILLDSNTL</sequence>